<dbReference type="PROSITE" id="PS00211">
    <property type="entry name" value="ABC_TRANSPORTER_1"/>
    <property type="match status" value="2"/>
</dbReference>
<dbReference type="InterPro" id="IPR003593">
    <property type="entry name" value="AAA+_ATPase"/>
</dbReference>
<dbReference type="FunFam" id="3.40.50.300:FF:000011">
    <property type="entry name" value="Putative ABC transporter ATP-binding component"/>
    <property type="match status" value="1"/>
</dbReference>
<dbReference type="Gene3D" id="1.10.287.380">
    <property type="entry name" value="Valyl-tRNA synthetase, C-terminal domain"/>
    <property type="match status" value="1"/>
</dbReference>
<organism evidence="7 8">
    <name type="scientific">Sporolituus thermophilus DSM 23256</name>
    <dbReference type="NCBI Taxonomy" id="1123285"/>
    <lineage>
        <taxon>Bacteria</taxon>
        <taxon>Bacillati</taxon>
        <taxon>Bacillota</taxon>
        <taxon>Negativicutes</taxon>
        <taxon>Selenomonadales</taxon>
        <taxon>Sporomusaceae</taxon>
        <taxon>Sporolituus</taxon>
    </lineage>
</organism>
<reference evidence="8" key="1">
    <citation type="submission" date="2016-10" db="EMBL/GenBank/DDBJ databases">
        <authorList>
            <person name="Varghese N."/>
            <person name="Submissions S."/>
        </authorList>
    </citation>
    <scope>NUCLEOTIDE SEQUENCE [LARGE SCALE GENOMIC DNA]</scope>
    <source>
        <strain evidence="8">DSM 23256</strain>
    </source>
</reference>
<keyword evidence="4" id="KW-0175">Coiled coil</keyword>
<evidence type="ECO:0000256" key="1">
    <source>
        <dbReference type="ARBA" id="ARBA00022737"/>
    </source>
</evidence>
<dbReference type="InterPro" id="IPR027417">
    <property type="entry name" value="P-loop_NTPase"/>
</dbReference>
<dbReference type="InterPro" id="IPR003439">
    <property type="entry name" value="ABC_transporter-like_ATP-bd"/>
</dbReference>
<dbReference type="PROSITE" id="PS50893">
    <property type="entry name" value="ABC_TRANSPORTER_2"/>
    <property type="match status" value="2"/>
</dbReference>
<keyword evidence="3 7" id="KW-0067">ATP-binding</keyword>
<dbReference type="OrthoDB" id="9762369at2"/>
<dbReference type="PANTHER" id="PTHR42855">
    <property type="entry name" value="ABC TRANSPORTER ATP-BINDING SUBUNIT"/>
    <property type="match status" value="1"/>
</dbReference>
<proteinExistence type="predicted"/>
<dbReference type="GO" id="GO:0016887">
    <property type="term" value="F:ATP hydrolysis activity"/>
    <property type="evidence" value="ECO:0007669"/>
    <property type="project" value="InterPro"/>
</dbReference>
<feature type="compositionally biased region" description="Basic and acidic residues" evidence="5">
    <location>
        <begin position="544"/>
        <end position="557"/>
    </location>
</feature>
<dbReference type="SMART" id="SM00382">
    <property type="entry name" value="AAA"/>
    <property type="match status" value="2"/>
</dbReference>
<evidence type="ECO:0000313" key="7">
    <source>
        <dbReference type="EMBL" id="SDF79351.1"/>
    </source>
</evidence>
<dbReference type="Pfam" id="PF00005">
    <property type="entry name" value="ABC_tran"/>
    <property type="match status" value="2"/>
</dbReference>
<sequence>MTILKVENLTKAYGIHTVFRNICFNLGRGDRVGLIGANGAGKTTLLRCLIGQEEPDAGRIMLPAGATVGYVEQETAGSERTLYAELAQAFADVIACQVRMRELERQIAAAEDAVVQAALMKEYAAAIERFERGGGYEYEAAIRRVAAGLGFTADDLERPLGTFSGGQKTRIGLARALIRRPDFLLLDEPTNHLDIAMVEWLEEFLAGYPGAVLIVSHDRYFLDRVATGILELEDGQLTAYPGNYSRYLELKAERLEAELRSYEKQQAYIAKTEAFIRRYRAGVKAKQARGRQAQLARLERLATPREADRLELALPALGECAERVAELGDVTAAYGDSVVFERLSLLIRRGEGVALVGPNGAGKTTLLKLLIGELSPVAGRVKLGSRVRIGYFSQEHDNLTLHNRVLDEIMHEFGLGEERARQYLGAFLFGGDDVYKMVGDLSGGEKARLALLKLMLTGANFLILDEPTNHLDIPAKEAVEEAILAYPGTFLAVSHDRYFLDKVADRVVELADGRLTEYAGNYSYYREKKALAARQAAAAQVKPPAEKKEKRPRPRRQDAAKLLQRLEAEIAGLEAGIAALEAQLSDPASHADPENSRALAAEYEALQAELAAKYDAWLAATEEEG</sequence>
<protein>
    <submittedName>
        <fullName evidence="7">ATP-binding cassette, subfamily F, member 3</fullName>
    </submittedName>
</protein>
<dbReference type="SUPFAM" id="SSF52540">
    <property type="entry name" value="P-loop containing nucleoside triphosphate hydrolases"/>
    <property type="match status" value="2"/>
</dbReference>
<evidence type="ECO:0000259" key="6">
    <source>
        <dbReference type="PROSITE" id="PS50893"/>
    </source>
</evidence>
<dbReference type="STRING" id="1123285.SAMN05660235_02774"/>
<dbReference type="Pfam" id="PF16326">
    <property type="entry name" value="ABC_tran_CTD"/>
    <property type="match status" value="1"/>
</dbReference>
<dbReference type="CDD" id="cd03221">
    <property type="entry name" value="ABCF_EF-3"/>
    <property type="match status" value="2"/>
</dbReference>
<dbReference type="InterPro" id="IPR037118">
    <property type="entry name" value="Val-tRNA_synth_C_sf"/>
</dbReference>
<dbReference type="FunFam" id="3.40.50.300:FF:000309">
    <property type="entry name" value="ABC transporter ATP-binding protein"/>
    <property type="match status" value="1"/>
</dbReference>
<feature type="region of interest" description="Disordered" evidence="5">
    <location>
        <begin position="536"/>
        <end position="557"/>
    </location>
</feature>
<dbReference type="InterPro" id="IPR032781">
    <property type="entry name" value="ABC_tran_Xtn"/>
</dbReference>
<dbReference type="GO" id="GO:0005524">
    <property type="term" value="F:ATP binding"/>
    <property type="evidence" value="ECO:0007669"/>
    <property type="project" value="UniProtKB-KW"/>
</dbReference>
<name>A0A1G7NZD6_9FIRM</name>
<feature type="coiled-coil region" evidence="4">
    <location>
        <begin position="93"/>
        <end position="120"/>
    </location>
</feature>
<dbReference type="Pfam" id="PF12848">
    <property type="entry name" value="ABC_tran_Xtn"/>
    <property type="match status" value="1"/>
</dbReference>
<evidence type="ECO:0000256" key="3">
    <source>
        <dbReference type="ARBA" id="ARBA00022840"/>
    </source>
</evidence>
<dbReference type="InterPro" id="IPR051309">
    <property type="entry name" value="ABCF_ATPase"/>
</dbReference>
<dbReference type="GO" id="GO:0003677">
    <property type="term" value="F:DNA binding"/>
    <property type="evidence" value="ECO:0007669"/>
    <property type="project" value="InterPro"/>
</dbReference>
<keyword evidence="8" id="KW-1185">Reference proteome</keyword>
<dbReference type="Gene3D" id="3.40.50.300">
    <property type="entry name" value="P-loop containing nucleotide triphosphate hydrolases"/>
    <property type="match status" value="2"/>
</dbReference>
<gene>
    <name evidence="7" type="ORF">SAMN05660235_02774</name>
</gene>
<dbReference type="InterPro" id="IPR017871">
    <property type="entry name" value="ABC_transporter-like_CS"/>
</dbReference>
<dbReference type="PANTHER" id="PTHR42855:SF2">
    <property type="entry name" value="DRUG RESISTANCE ABC TRANSPORTER,ATP-BINDING PROTEIN"/>
    <property type="match status" value="1"/>
</dbReference>
<evidence type="ECO:0000256" key="2">
    <source>
        <dbReference type="ARBA" id="ARBA00022741"/>
    </source>
</evidence>
<dbReference type="Proteomes" id="UP000243333">
    <property type="component" value="Unassembled WGS sequence"/>
</dbReference>
<dbReference type="InterPro" id="IPR032524">
    <property type="entry name" value="ABC_tran_C"/>
</dbReference>
<feature type="domain" description="ABC transporter" evidence="6">
    <location>
        <begin position="4"/>
        <end position="259"/>
    </location>
</feature>
<evidence type="ECO:0000313" key="8">
    <source>
        <dbReference type="Proteomes" id="UP000243333"/>
    </source>
</evidence>
<evidence type="ECO:0000256" key="5">
    <source>
        <dbReference type="SAM" id="MobiDB-lite"/>
    </source>
</evidence>
<evidence type="ECO:0000256" key="4">
    <source>
        <dbReference type="SAM" id="Coils"/>
    </source>
</evidence>
<dbReference type="EMBL" id="FNBU01000030">
    <property type="protein sequence ID" value="SDF79351.1"/>
    <property type="molecule type" value="Genomic_DNA"/>
</dbReference>
<keyword evidence="1" id="KW-0677">Repeat</keyword>
<feature type="domain" description="ABC transporter" evidence="6">
    <location>
        <begin position="325"/>
        <end position="537"/>
    </location>
</feature>
<accession>A0A1G7NZD6</accession>
<dbReference type="RefSeq" id="WP_093691849.1">
    <property type="nucleotide sequence ID" value="NZ_FNBU01000030.1"/>
</dbReference>
<dbReference type="AlphaFoldDB" id="A0A1G7NZD6"/>
<keyword evidence="2" id="KW-0547">Nucleotide-binding</keyword>